<dbReference type="EMBL" id="CP016540">
    <property type="protein sequence ID" value="ANU27669.1"/>
    <property type="molecule type" value="Genomic_DNA"/>
</dbReference>
<evidence type="ECO:0000313" key="10">
    <source>
        <dbReference type="Proteomes" id="UP000053354"/>
    </source>
</evidence>
<keyword evidence="4 7" id="KW-0812">Transmembrane</keyword>
<evidence type="ECO:0000256" key="2">
    <source>
        <dbReference type="ARBA" id="ARBA00006683"/>
    </source>
</evidence>
<keyword evidence="6 7" id="KW-0472">Membrane</keyword>
<dbReference type="RefSeq" id="WP_049694743.1">
    <property type="nucleotide sequence ID" value="NZ_CP016540.2"/>
</dbReference>
<comment type="subcellular location">
    <subcellularLocation>
        <location evidence="1">Cell membrane</location>
        <topology evidence="1">Multi-pass membrane protein</topology>
    </subcellularLocation>
</comment>
<feature type="domain" description="Polysaccharide chain length determinant N-terminal" evidence="8">
    <location>
        <begin position="4"/>
        <end position="94"/>
    </location>
</feature>
<name>A0A1B1S3F0_9BACL</name>
<evidence type="ECO:0000256" key="3">
    <source>
        <dbReference type="ARBA" id="ARBA00022475"/>
    </source>
</evidence>
<accession>A0A1B1S3F0</accession>
<dbReference type="GO" id="GO:0005886">
    <property type="term" value="C:plasma membrane"/>
    <property type="evidence" value="ECO:0007669"/>
    <property type="project" value="UniProtKB-SubCell"/>
</dbReference>
<reference evidence="9" key="1">
    <citation type="submission" date="2016-10" db="EMBL/GenBank/DDBJ databases">
        <authorList>
            <person name="See-Too W.S."/>
        </authorList>
    </citation>
    <scope>NUCLEOTIDE SEQUENCE</scope>
    <source>
        <strain evidence="9">L10.15</strain>
    </source>
</reference>
<comment type="similarity">
    <text evidence="2">Belongs to the CpsC/CapA family.</text>
</comment>
<proteinExistence type="inferred from homology"/>
<keyword evidence="10" id="KW-1185">Reference proteome</keyword>
<dbReference type="KEGG" id="pll:I858_011795"/>
<evidence type="ECO:0000256" key="7">
    <source>
        <dbReference type="SAM" id="Phobius"/>
    </source>
</evidence>
<evidence type="ECO:0000259" key="8">
    <source>
        <dbReference type="Pfam" id="PF02706"/>
    </source>
</evidence>
<dbReference type="PANTHER" id="PTHR32309">
    <property type="entry name" value="TYROSINE-PROTEIN KINASE"/>
    <property type="match status" value="1"/>
</dbReference>
<keyword evidence="3" id="KW-1003">Cell membrane</keyword>
<keyword evidence="5 7" id="KW-1133">Transmembrane helix</keyword>
<evidence type="ECO:0000256" key="4">
    <source>
        <dbReference type="ARBA" id="ARBA00022692"/>
    </source>
</evidence>
<evidence type="ECO:0000256" key="5">
    <source>
        <dbReference type="ARBA" id="ARBA00022989"/>
    </source>
</evidence>
<dbReference type="InterPro" id="IPR003856">
    <property type="entry name" value="LPS_length_determ_N"/>
</dbReference>
<evidence type="ECO:0000313" key="9">
    <source>
        <dbReference type="EMBL" id="ANU27669.1"/>
    </source>
</evidence>
<dbReference type="GO" id="GO:0004713">
    <property type="term" value="F:protein tyrosine kinase activity"/>
    <property type="evidence" value="ECO:0007669"/>
    <property type="project" value="TreeGrafter"/>
</dbReference>
<dbReference type="Pfam" id="PF02706">
    <property type="entry name" value="Wzz"/>
    <property type="match status" value="1"/>
</dbReference>
<dbReference type="AlphaFoldDB" id="A0A1B1S3F0"/>
<protein>
    <submittedName>
        <fullName evidence="9">Chain-length determining protein</fullName>
    </submittedName>
</protein>
<evidence type="ECO:0000256" key="6">
    <source>
        <dbReference type="ARBA" id="ARBA00023136"/>
    </source>
</evidence>
<dbReference type="PANTHER" id="PTHR32309:SF13">
    <property type="entry name" value="FERRIC ENTEROBACTIN TRANSPORT PROTEIN FEPE"/>
    <property type="match status" value="1"/>
</dbReference>
<evidence type="ECO:0000256" key="1">
    <source>
        <dbReference type="ARBA" id="ARBA00004651"/>
    </source>
</evidence>
<dbReference type="Proteomes" id="UP000053354">
    <property type="component" value="Chromosome"/>
</dbReference>
<dbReference type="OrthoDB" id="2360475at2"/>
<organism evidence="9 10">
    <name type="scientific">Planococcus versutus</name>
    <dbReference type="NCBI Taxonomy" id="1302659"/>
    <lineage>
        <taxon>Bacteria</taxon>
        <taxon>Bacillati</taxon>
        <taxon>Bacillota</taxon>
        <taxon>Bacilli</taxon>
        <taxon>Bacillales</taxon>
        <taxon>Caryophanaceae</taxon>
        <taxon>Planococcus</taxon>
    </lineage>
</organism>
<gene>
    <name evidence="9" type="ORF">I858_011795</name>
</gene>
<dbReference type="InterPro" id="IPR050445">
    <property type="entry name" value="Bact_polysacc_biosynth/exp"/>
</dbReference>
<sequence length="262" mass="28708">METTFSLNKFLKAMYKRKSLILLITLAFIVFSAVASYTVMKPVYQATTQILINQNTTASQDFNSLDIDTNLQLIGTYNVIIKSPAILASVIEELELNETAQSLTERITVNNIESSQVITLSVEDSSMKQAVLVANTTATVFQKRIKQMMKVDNVSILAAAETTASPKPIRPDPVFNMAIGAIIGLAFGIGVTLILEQLNTTVRSEEDIEEMAGLQVLGVVSPVNNDLKMDKPLNLTERLEKDIYANKEQDKKGNAAKIGGSY</sequence>
<feature type="transmembrane region" description="Helical" evidence="7">
    <location>
        <begin position="174"/>
        <end position="195"/>
    </location>
</feature>
<dbReference type="STRING" id="1302659.I858_011795"/>